<evidence type="ECO:0000256" key="2">
    <source>
        <dbReference type="ARBA" id="ARBA00022475"/>
    </source>
</evidence>
<accession>A0A6J7SCZ4</accession>
<dbReference type="Pfam" id="PF02653">
    <property type="entry name" value="BPD_transp_2"/>
    <property type="match status" value="1"/>
</dbReference>
<protein>
    <submittedName>
        <fullName evidence="8">Unannotated protein</fullName>
    </submittedName>
</protein>
<dbReference type="EMBL" id="CAFBMD010000130">
    <property type="protein sequence ID" value="CAB4906778.1"/>
    <property type="molecule type" value="Genomic_DNA"/>
</dbReference>
<name>A0A6J7SCZ4_9ZZZZ</name>
<feature type="transmembrane region" description="Helical" evidence="6">
    <location>
        <begin position="229"/>
        <end position="250"/>
    </location>
</feature>
<feature type="transmembrane region" description="Helical" evidence="6">
    <location>
        <begin position="32"/>
        <end position="56"/>
    </location>
</feature>
<dbReference type="PANTHER" id="PTHR32196">
    <property type="entry name" value="ABC TRANSPORTER PERMEASE PROTEIN YPHD-RELATED-RELATED"/>
    <property type="match status" value="1"/>
</dbReference>
<proteinExistence type="predicted"/>
<feature type="transmembrane region" description="Helical" evidence="6">
    <location>
        <begin position="68"/>
        <end position="94"/>
    </location>
</feature>
<keyword evidence="2" id="KW-1003">Cell membrane</keyword>
<gene>
    <name evidence="7" type="ORF">UFOPK3492_01246</name>
    <name evidence="8" type="ORF">UFOPK4234_00838</name>
    <name evidence="9" type="ORF">UFOPK4295_01391</name>
</gene>
<feature type="transmembrane region" description="Helical" evidence="6">
    <location>
        <begin position="147"/>
        <end position="165"/>
    </location>
</feature>
<evidence type="ECO:0000256" key="6">
    <source>
        <dbReference type="SAM" id="Phobius"/>
    </source>
</evidence>
<feature type="transmembrane region" description="Helical" evidence="6">
    <location>
        <begin position="100"/>
        <end position="126"/>
    </location>
</feature>
<dbReference type="AlphaFoldDB" id="A0A6J7SCZ4"/>
<feature type="transmembrane region" description="Helical" evidence="6">
    <location>
        <begin position="177"/>
        <end position="198"/>
    </location>
</feature>
<dbReference type="GO" id="GO:0005886">
    <property type="term" value="C:plasma membrane"/>
    <property type="evidence" value="ECO:0007669"/>
    <property type="project" value="UniProtKB-SubCell"/>
</dbReference>
<reference evidence="8" key="1">
    <citation type="submission" date="2020-05" db="EMBL/GenBank/DDBJ databases">
        <authorList>
            <person name="Chiriac C."/>
            <person name="Salcher M."/>
            <person name="Ghai R."/>
            <person name="Kavagutti S V."/>
        </authorList>
    </citation>
    <scope>NUCLEOTIDE SEQUENCE</scope>
</reference>
<dbReference type="CDD" id="cd06579">
    <property type="entry name" value="TM_PBP1_transp_AraH_like"/>
    <property type="match status" value="1"/>
</dbReference>
<keyword evidence="4 6" id="KW-1133">Transmembrane helix</keyword>
<evidence type="ECO:0000256" key="5">
    <source>
        <dbReference type="ARBA" id="ARBA00023136"/>
    </source>
</evidence>
<dbReference type="GO" id="GO:0022857">
    <property type="term" value="F:transmembrane transporter activity"/>
    <property type="evidence" value="ECO:0007669"/>
    <property type="project" value="InterPro"/>
</dbReference>
<evidence type="ECO:0000313" key="8">
    <source>
        <dbReference type="EMBL" id="CAB5038662.1"/>
    </source>
</evidence>
<keyword evidence="3 6" id="KW-0812">Transmembrane</keyword>
<dbReference type="InterPro" id="IPR001851">
    <property type="entry name" value="ABC_transp_permease"/>
</dbReference>
<evidence type="ECO:0000313" key="7">
    <source>
        <dbReference type="EMBL" id="CAB4906778.1"/>
    </source>
</evidence>
<organism evidence="8">
    <name type="scientific">freshwater metagenome</name>
    <dbReference type="NCBI Taxonomy" id="449393"/>
    <lineage>
        <taxon>unclassified sequences</taxon>
        <taxon>metagenomes</taxon>
        <taxon>ecological metagenomes</taxon>
    </lineage>
</organism>
<dbReference type="EMBL" id="CAFBQA010000040">
    <property type="protein sequence ID" value="CAB5038662.1"/>
    <property type="molecule type" value="Genomic_DNA"/>
</dbReference>
<evidence type="ECO:0000256" key="1">
    <source>
        <dbReference type="ARBA" id="ARBA00004651"/>
    </source>
</evidence>
<evidence type="ECO:0000256" key="3">
    <source>
        <dbReference type="ARBA" id="ARBA00022692"/>
    </source>
</evidence>
<dbReference type="EMBL" id="CAFBQF010000094">
    <property type="protein sequence ID" value="CAB5055793.1"/>
    <property type="molecule type" value="Genomic_DNA"/>
</dbReference>
<keyword evidence="5 6" id="KW-0472">Membrane</keyword>
<evidence type="ECO:0000256" key="4">
    <source>
        <dbReference type="ARBA" id="ARBA00022989"/>
    </source>
</evidence>
<comment type="subcellular location">
    <subcellularLocation>
        <location evidence="1">Cell membrane</location>
        <topology evidence="1">Multi-pass membrane protein</topology>
    </subcellularLocation>
</comment>
<evidence type="ECO:0000313" key="9">
    <source>
        <dbReference type="EMBL" id="CAB5055793.1"/>
    </source>
</evidence>
<sequence>MADTNQGQSLSAYSSERELSKADKVIMFLREYAVLILLVALFVALSFASDSFFSLANILNILNQQTPLAIIAVAGTMVIISGGFDLSTGAIFAVANVLAAWMAVHLGSVTLGLALTPLIGLILGSINGLIVTRLKIHSFLATLASSLAYRAIAVLITGGALISVADPHFATLGREKFLGVFWAIYVLAAFVLIAGFLLNRTTYGRYVFAIGGNPEAAELSGIAVDRVRVMVFGFSGLAAGLASAIAVSRVASGQPLAGTGIELQAIAAIILGGTSIYGGMGAIWRSLGGVYLIALIGNGFNLMNVNPLFKDLVTGVIILLAVAISASERKRR</sequence>